<sequence length="288" mass="31381">MAPLSKKSGRGKNWTTPEVTRMLTAVERVLPLGMNEWEAVEGHYNSDLPRAFSFRDWEAIKRKFFLLKNTLKPTGDPTCPPDVAQAKRLYRQIENRAGVEDFGGDENDGDALVRDVSSAPVGDLHSDEDGLMEGTPSAETPEPTTAAATRTVSAPPPTASSPAPRTPPAAPSTASKRCGKTPEELSALSSELTRSDKRAAVVISQVAKRRNTIDDLLEGLGDAEGGGDDSVVALVISMEERAAARDDQIRRERAEHEARREEREQRRDQFFLALMAKLVGSDASQSEQ</sequence>
<evidence type="ECO:0000313" key="9">
    <source>
        <dbReference type="EMBL" id="KAE9319204.1"/>
    </source>
</evidence>
<evidence type="ECO:0000313" key="15">
    <source>
        <dbReference type="Proteomes" id="UP000441208"/>
    </source>
</evidence>
<evidence type="ECO:0000313" key="7">
    <source>
        <dbReference type="EMBL" id="KAE9234006.1"/>
    </source>
</evidence>
<feature type="region of interest" description="Disordered" evidence="1">
    <location>
        <begin position="119"/>
        <end position="193"/>
    </location>
</feature>
<evidence type="ECO:0000313" key="6">
    <source>
        <dbReference type="EMBL" id="KAE9149750.1"/>
    </source>
</evidence>
<feature type="compositionally biased region" description="Pro residues" evidence="1">
    <location>
        <begin position="154"/>
        <end position="170"/>
    </location>
</feature>
<evidence type="ECO:0000313" key="11">
    <source>
        <dbReference type="Proteomes" id="UP000433483"/>
    </source>
</evidence>
<evidence type="ECO:0000313" key="4">
    <source>
        <dbReference type="EMBL" id="KAE9017262.1"/>
    </source>
</evidence>
<dbReference type="Proteomes" id="UP000437068">
    <property type="component" value="Unassembled WGS sequence"/>
</dbReference>
<evidence type="ECO:0000313" key="10">
    <source>
        <dbReference type="Proteomes" id="UP000429523"/>
    </source>
</evidence>
<dbReference type="Proteomes" id="UP000433483">
    <property type="component" value="Unassembled WGS sequence"/>
</dbReference>
<dbReference type="OrthoDB" id="76704at2759"/>
<dbReference type="EMBL" id="QXGF01000059">
    <property type="protein sequence ID" value="KAE8948155.1"/>
    <property type="molecule type" value="Genomic_DNA"/>
</dbReference>
<dbReference type="InterPro" id="IPR049203">
    <property type="entry name" value="DUF6818"/>
</dbReference>
<dbReference type="Pfam" id="PF20681">
    <property type="entry name" value="DUF6818"/>
    <property type="match status" value="1"/>
</dbReference>
<feature type="domain" description="DUF6818" evidence="2">
    <location>
        <begin position="31"/>
        <end position="106"/>
    </location>
</feature>
<dbReference type="PANTHER" id="PTHR34409:SF1">
    <property type="entry name" value="MYB-LIKE DOMAIN-CONTAINING PROTEIN"/>
    <property type="match status" value="1"/>
</dbReference>
<gene>
    <name evidence="9" type="ORF">PF001_g6009</name>
    <name evidence="8" type="ORF">PF002_g10171</name>
    <name evidence="7" type="ORF">PF005_g2096</name>
    <name evidence="6" type="ORF">PF006_g5786</name>
    <name evidence="5" type="ORF">PF007_g2108</name>
    <name evidence="3" type="ORF">PF009_g2267</name>
    <name evidence="4" type="ORF">PF011_g6788</name>
</gene>
<dbReference type="EMBL" id="QXGB01000054">
    <property type="protein sequence ID" value="KAE9234006.1"/>
    <property type="molecule type" value="Genomic_DNA"/>
</dbReference>
<evidence type="ECO:0000313" key="8">
    <source>
        <dbReference type="EMBL" id="KAE9239639.1"/>
    </source>
</evidence>
<dbReference type="Proteomes" id="UP000440367">
    <property type="component" value="Unassembled WGS sequence"/>
</dbReference>
<comment type="caution">
    <text evidence="7">The sequence shown here is derived from an EMBL/GenBank/DDBJ whole genome shotgun (WGS) entry which is preliminary data.</text>
</comment>
<dbReference type="Proteomes" id="UP000440732">
    <property type="component" value="Unassembled WGS sequence"/>
</dbReference>
<dbReference type="AlphaFoldDB" id="A0A6A3ZH81"/>
<evidence type="ECO:0000313" key="5">
    <source>
        <dbReference type="EMBL" id="KAE9136657.1"/>
    </source>
</evidence>
<evidence type="ECO:0000313" key="3">
    <source>
        <dbReference type="EMBL" id="KAE8948155.1"/>
    </source>
</evidence>
<dbReference type="PANTHER" id="PTHR34409">
    <property type="entry name" value="SET DOMAIN-CONTAINING PROTEIN"/>
    <property type="match status" value="1"/>
</dbReference>
<proteinExistence type="predicted"/>
<evidence type="ECO:0000313" key="16">
    <source>
        <dbReference type="Proteomes" id="UP000460718"/>
    </source>
</evidence>
<feature type="compositionally biased region" description="Low complexity" evidence="1">
    <location>
        <begin position="133"/>
        <end position="153"/>
    </location>
</feature>
<dbReference type="EMBL" id="QXFW01000291">
    <property type="protein sequence ID" value="KAE9017262.1"/>
    <property type="molecule type" value="Genomic_DNA"/>
</dbReference>
<organism evidence="7 11">
    <name type="scientific">Phytophthora fragariae</name>
    <dbReference type="NCBI Taxonomy" id="53985"/>
    <lineage>
        <taxon>Eukaryota</taxon>
        <taxon>Sar</taxon>
        <taxon>Stramenopiles</taxon>
        <taxon>Oomycota</taxon>
        <taxon>Peronosporomycetes</taxon>
        <taxon>Peronosporales</taxon>
        <taxon>Peronosporaceae</taxon>
        <taxon>Phytophthora</taxon>
    </lineage>
</organism>
<keyword evidence="11" id="KW-1185">Reference proteome</keyword>
<evidence type="ECO:0000313" key="14">
    <source>
        <dbReference type="Proteomes" id="UP000440732"/>
    </source>
</evidence>
<name>A0A6A3ZH81_9STRA</name>
<evidence type="ECO:0000259" key="2">
    <source>
        <dbReference type="Pfam" id="PF20681"/>
    </source>
</evidence>
<protein>
    <recommendedName>
        <fullName evidence="2">DUF6818 domain-containing protein</fullName>
    </recommendedName>
</protein>
<dbReference type="Proteomes" id="UP000460718">
    <property type="component" value="Unassembled WGS sequence"/>
</dbReference>
<dbReference type="EMBL" id="QXGE01000233">
    <property type="protein sequence ID" value="KAE9319204.1"/>
    <property type="molecule type" value="Genomic_DNA"/>
</dbReference>
<dbReference type="EMBL" id="QXGD01000439">
    <property type="protein sequence ID" value="KAE9239639.1"/>
    <property type="molecule type" value="Genomic_DNA"/>
</dbReference>
<reference evidence="10 11" key="1">
    <citation type="submission" date="2018-08" db="EMBL/GenBank/DDBJ databases">
        <title>Genomic investigation of the strawberry pathogen Phytophthora fragariae indicates pathogenicity is determined by transcriptional variation in three key races.</title>
        <authorList>
            <person name="Adams T.M."/>
            <person name="Armitage A.D."/>
            <person name="Sobczyk M.K."/>
            <person name="Bates H.J."/>
            <person name="Dunwell J.M."/>
            <person name="Nellist C.F."/>
            <person name="Harrison R.J."/>
        </authorList>
    </citation>
    <scope>NUCLEOTIDE SEQUENCE [LARGE SCALE GENOMIC DNA]</scope>
    <source>
        <strain evidence="9 12">A4</strain>
        <strain evidence="8 13">BC-1</strain>
        <strain evidence="7 11">NOV-27</strain>
        <strain evidence="6 14">NOV-5</strain>
        <strain evidence="5 15">NOV-71</strain>
        <strain evidence="3 10">NOV-9</strain>
        <strain evidence="4 16">SCRP245</strain>
    </source>
</reference>
<accession>A0A6A3ZH81</accession>
<evidence type="ECO:0000313" key="13">
    <source>
        <dbReference type="Proteomes" id="UP000440367"/>
    </source>
</evidence>
<dbReference type="Proteomes" id="UP000441208">
    <property type="component" value="Unassembled WGS sequence"/>
</dbReference>
<feature type="region of interest" description="Disordered" evidence="1">
    <location>
        <begin position="247"/>
        <end position="266"/>
    </location>
</feature>
<evidence type="ECO:0000256" key="1">
    <source>
        <dbReference type="SAM" id="MobiDB-lite"/>
    </source>
</evidence>
<dbReference type="EMBL" id="QXFZ01000055">
    <property type="protein sequence ID" value="KAE9136657.1"/>
    <property type="molecule type" value="Genomic_DNA"/>
</dbReference>
<dbReference type="EMBL" id="QXGA01000223">
    <property type="protein sequence ID" value="KAE9149750.1"/>
    <property type="molecule type" value="Genomic_DNA"/>
</dbReference>
<dbReference type="Proteomes" id="UP000429523">
    <property type="component" value="Unassembled WGS sequence"/>
</dbReference>
<evidence type="ECO:0000313" key="12">
    <source>
        <dbReference type="Proteomes" id="UP000437068"/>
    </source>
</evidence>